<protein>
    <submittedName>
        <fullName evidence="3">Urease accessory protein</fullName>
    </submittedName>
</protein>
<dbReference type="InterPro" id="IPR007038">
    <property type="entry name" value="HupE_UreJ"/>
</dbReference>
<keyword evidence="1" id="KW-0472">Membrane</keyword>
<feature type="signal peptide" evidence="2">
    <location>
        <begin position="1"/>
        <end position="23"/>
    </location>
</feature>
<proteinExistence type="predicted"/>
<feature type="transmembrane region" description="Helical" evidence="1">
    <location>
        <begin position="93"/>
        <end position="110"/>
    </location>
</feature>
<dbReference type="EMBL" id="CP031968">
    <property type="protein sequence ID" value="AXT46302.1"/>
    <property type="molecule type" value="Genomic_DNA"/>
</dbReference>
<keyword evidence="4" id="KW-1185">Reference proteome</keyword>
<sequence>MTLLRKPLSAALAILLVSGLAQAHPGHAVAGFSSGLAHPLGGLDHLLAMLAVGLWSWRLGGAVRWQGPLTFMALLAVGGVLGWLGVSTAALESGIAASVIALGLLLAFALQPRRGLALTAIAGFALLHGIAHGQEMPHDASGLAYAAGFVLASGLLHAAGLLLGQTEARFALGERLGRVVGGGIALCGALMLGGWV</sequence>
<organism evidence="3 4">
    <name type="scientific">Chromobacterium rhizoryzae</name>
    <dbReference type="NCBI Taxonomy" id="1778675"/>
    <lineage>
        <taxon>Bacteria</taxon>
        <taxon>Pseudomonadati</taxon>
        <taxon>Pseudomonadota</taxon>
        <taxon>Betaproteobacteria</taxon>
        <taxon>Neisseriales</taxon>
        <taxon>Chromobacteriaceae</taxon>
        <taxon>Chromobacterium</taxon>
    </lineage>
</organism>
<keyword evidence="1" id="KW-1133">Transmembrane helix</keyword>
<keyword evidence="2" id="KW-0732">Signal</keyword>
<dbReference type="PIRSF" id="PIRSF016919">
    <property type="entry name" value="HupE_UreJ"/>
    <property type="match status" value="1"/>
</dbReference>
<accession>A0AAD0W8E8</accession>
<evidence type="ECO:0000256" key="1">
    <source>
        <dbReference type="SAM" id="Phobius"/>
    </source>
</evidence>
<evidence type="ECO:0000313" key="3">
    <source>
        <dbReference type="EMBL" id="AXT46302.1"/>
    </source>
</evidence>
<reference evidence="3 4" key="1">
    <citation type="submission" date="2018-08" db="EMBL/GenBank/DDBJ databases">
        <title>Complete genome sequence of JP2-74.</title>
        <authorList>
            <person name="Wu L."/>
        </authorList>
    </citation>
    <scope>NUCLEOTIDE SEQUENCE [LARGE SCALE GENOMIC DNA]</scope>
    <source>
        <strain evidence="3 4">JP2-74</strain>
    </source>
</reference>
<dbReference type="RefSeq" id="WP_019101196.1">
    <property type="nucleotide sequence ID" value="NZ_CP031968.1"/>
</dbReference>
<feature type="transmembrane region" description="Helical" evidence="1">
    <location>
        <begin position="69"/>
        <end position="87"/>
    </location>
</feature>
<feature type="transmembrane region" description="Helical" evidence="1">
    <location>
        <begin position="176"/>
        <end position="195"/>
    </location>
</feature>
<dbReference type="AlphaFoldDB" id="A0AAD0W8E8"/>
<feature type="transmembrane region" description="Helical" evidence="1">
    <location>
        <begin position="39"/>
        <end position="57"/>
    </location>
</feature>
<gene>
    <name evidence="3" type="ORF">D1345_08940</name>
</gene>
<feature type="chain" id="PRO_5042038877" evidence="2">
    <location>
        <begin position="24"/>
        <end position="196"/>
    </location>
</feature>
<name>A0AAD0W8E8_9NEIS</name>
<dbReference type="KEGG" id="crz:D1345_08940"/>
<feature type="transmembrane region" description="Helical" evidence="1">
    <location>
        <begin position="115"/>
        <end position="131"/>
    </location>
</feature>
<evidence type="ECO:0000313" key="4">
    <source>
        <dbReference type="Proteomes" id="UP000259465"/>
    </source>
</evidence>
<dbReference type="Proteomes" id="UP000259465">
    <property type="component" value="Chromosome"/>
</dbReference>
<evidence type="ECO:0000256" key="2">
    <source>
        <dbReference type="SAM" id="SignalP"/>
    </source>
</evidence>
<dbReference type="Pfam" id="PF04955">
    <property type="entry name" value="HupE_UreJ"/>
    <property type="match status" value="1"/>
</dbReference>
<dbReference type="GeneID" id="58559595"/>
<keyword evidence="1" id="KW-0812">Transmembrane</keyword>
<feature type="transmembrane region" description="Helical" evidence="1">
    <location>
        <begin position="143"/>
        <end position="164"/>
    </location>
</feature>